<organism evidence="2 3">
    <name type="scientific">Actinacidiphila bryophytorum</name>
    <dbReference type="NCBI Taxonomy" id="1436133"/>
    <lineage>
        <taxon>Bacteria</taxon>
        <taxon>Bacillati</taxon>
        <taxon>Actinomycetota</taxon>
        <taxon>Actinomycetes</taxon>
        <taxon>Kitasatosporales</taxon>
        <taxon>Streptomycetaceae</taxon>
        <taxon>Actinacidiphila</taxon>
    </lineage>
</organism>
<gene>
    <name evidence="2" type="ORF">SBRY_60306</name>
</gene>
<feature type="compositionally biased region" description="Pro residues" evidence="1">
    <location>
        <begin position="182"/>
        <end position="191"/>
    </location>
</feature>
<dbReference type="AlphaFoldDB" id="A0A9W4MGA5"/>
<feature type="compositionally biased region" description="Pro residues" evidence="1">
    <location>
        <begin position="59"/>
        <end position="71"/>
    </location>
</feature>
<feature type="region of interest" description="Disordered" evidence="1">
    <location>
        <begin position="1"/>
        <end position="76"/>
    </location>
</feature>
<proteinExistence type="predicted"/>
<feature type="region of interest" description="Disordered" evidence="1">
    <location>
        <begin position="494"/>
        <end position="533"/>
    </location>
</feature>
<sequence>MTSTASKGARGASSSAWRSSSRARSWSVTPPRRSPTRSALRAWGVSGAPPSAHSRQASPCPPSSPAPPPGRGRPEVTATCRGVACFRCAVIGRAVPRAPQKRSPCGKRAPAQGRGELRDKPARRGGREGAAGGRAGRPGEGGAAEGWCRADSAPPPSVTRRQGPPEAPGSATVAASCSWPVGPKPSGPGPRPGTIAGTAERRCRATPSDRLRAAGAERRPYVPASAGVRAGRDAGRRRTAGGAARGDRRVVGAHARPWRGSGRGPAQRPARRGRDRAPPAQHRARRRTPGAERGPGGDRRRGLAHHGRDGRGGPGAVAGRQPRGAQERGPAGLRRGRLLVGGRGGHQRDRHRADHRRTAPGAFGRALRAHPPRLDLCGLAAARPAGRPAAGCGGRQRACGDCAPGDAVAGVGGGAGRGGRAPLAALGGGGAAAFGGGAAAGRDRRAGAGGGPQRLDGRGDGPGAGRAGRAAGVGGGGAGVGALAGAVPLRASAGRLADPGGRPGAAAGGEPGGGGREPAGRLDGDGVGSRGQLVAGAQPAPCGAAVRAGAAPVGAYGGGAGGRPVRGPEPYGDGTGGVVAVAQEPGGGAGAPAVSFLRGGGGRAAAARTAAGPAAAFGGARGAGEPQARLTCTPPAAAVRAPLRVGA</sequence>
<name>A0A9W4MGA5_9ACTN</name>
<comment type="caution">
    <text evidence="2">The sequence shown here is derived from an EMBL/GenBank/DDBJ whole genome shotgun (WGS) entry which is preliminary data.</text>
</comment>
<protein>
    <submittedName>
        <fullName evidence="2">Uncharacterized protein</fullName>
    </submittedName>
</protein>
<feature type="compositionally biased region" description="Gly residues" evidence="1">
    <location>
        <begin position="501"/>
        <end position="517"/>
    </location>
</feature>
<evidence type="ECO:0000313" key="2">
    <source>
        <dbReference type="EMBL" id="CAG7653922.1"/>
    </source>
</evidence>
<feature type="compositionally biased region" description="Basic and acidic residues" evidence="1">
    <location>
        <begin position="295"/>
        <end position="311"/>
    </location>
</feature>
<feature type="compositionally biased region" description="Gly residues" evidence="1">
    <location>
        <begin position="460"/>
        <end position="472"/>
    </location>
</feature>
<feature type="region of interest" description="Disordered" evidence="1">
    <location>
        <begin position="96"/>
        <end position="367"/>
    </location>
</feature>
<accession>A0A9W4MGA5</accession>
<feature type="compositionally biased region" description="Low complexity" evidence="1">
    <location>
        <begin position="1"/>
        <end position="27"/>
    </location>
</feature>
<feature type="region of interest" description="Disordered" evidence="1">
    <location>
        <begin position="435"/>
        <end position="472"/>
    </location>
</feature>
<evidence type="ECO:0000256" key="1">
    <source>
        <dbReference type="SAM" id="MobiDB-lite"/>
    </source>
</evidence>
<feature type="compositionally biased region" description="Basic and acidic residues" evidence="1">
    <location>
        <begin position="115"/>
        <end position="127"/>
    </location>
</feature>
<evidence type="ECO:0000313" key="3">
    <source>
        <dbReference type="Proteomes" id="UP001153328"/>
    </source>
</evidence>
<dbReference type="EMBL" id="CAJVAX010000020">
    <property type="protein sequence ID" value="CAG7653922.1"/>
    <property type="molecule type" value="Genomic_DNA"/>
</dbReference>
<keyword evidence="3" id="KW-1185">Reference proteome</keyword>
<reference evidence="2" key="1">
    <citation type="submission" date="2021-06" db="EMBL/GenBank/DDBJ databases">
        <authorList>
            <person name="Arsene-Ploetze F."/>
        </authorList>
    </citation>
    <scope>NUCLEOTIDE SEQUENCE</scope>
    <source>
        <strain evidence="2">SBRY1</strain>
    </source>
</reference>
<dbReference type="Proteomes" id="UP001153328">
    <property type="component" value="Unassembled WGS sequence"/>
</dbReference>
<feature type="compositionally biased region" description="Gly residues" evidence="1">
    <location>
        <begin position="128"/>
        <end position="144"/>
    </location>
</feature>
<feature type="compositionally biased region" description="Basic and acidic residues" evidence="1">
    <location>
        <begin position="199"/>
        <end position="220"/>
    </location>
</feature>